<dbReference type="EMBL" id="SJDL01000041">
    <property type="protein sequence ID" value="TBW49358.1"/>
    <property type="molecule type" value="Genomic_DNA"/>
</dbReference>
<protein>
    <submittedName>
        <fullName evidence="1">Uncharacterized protein</fullName>
    </submittedName>
</protein>
<dbReference type="RefSeq" id="WP_131483600.1">
    <property type="nucleotide sequence ID" value="NZ_SJDL01000041.1"/>
</dbReference>
<dbReference type="Proteomes" id="UP000313645">
    <property type="component" value="Unassembled WGS sequence"/>
</dbReference>
<accession>A0ABY1ZJB4</accession>
<evidence type="ECO:0000313" key="1">
    <source>
        <dbReference type="EMBL" id="TBW49358.1"/>
    </source>
</evidence>
<sequence>MSIEYVDYINNHIVPRVHRLQALQSRDGSIRAGVGLAEGILRDLIDYTKPLYVSIGLEETHESLAVDIEDWIVRGLDKTPYFDNTINTFTAPENHSLTFFLGPMRTPNGPNDRGFYLEAFFAKREEPSFMAPIAAEMPHPKNGCQSLKLLAGSKGFTEEKCIVFFPENVRTRNEVHLQNYAMFFFNKFFRIFNQETILRAKSVFSIGALRCEKLTEDEYYEARVLWGYLHDYFHHVGHRPFDQNIQVKMNFFVGILEEIRADVSTVLALNEKRFKYWDAIIEFILFERLLRYPSQHDATNNFDSGTGFFLFTWLWRNSDCFQHASDGRLSFNFEACVESLSVLLSEIDSIEAIAHDQGYKEAARRYVEGILASGEDGERFAIPEDFVIQRANSEIEVPYLVF</sequence>
<keyword evidence="2" id="KW-1185">Reference proteome</keyword>
<evidence type="ECO:0000313" key="2">
    <source>
        <dbReference type="Proteomes" id="UP000313645"/>
    </source>
</evidence>
<dbReference type="InterPro" id="IPR046306">
    <property type="entry name" value="DUF6421"/>
</dbReference>
<dbReference type="Pfam" id="PF19985">
    <property type="entry name" value="DUF6421"/>
    <property type="match status" value="1"/>
</dbReference>
<gene>
    <name evidence="1" type="ORF">EZI54_19720</name>
</gene>
<reference evidence="1 2" key="1">
    <citation type="submission" date="2019-02" db="EMBL/GenBank/DDBJ databases">
        <title>Marinobacter halodurans sp. nov., a marine bacterium isolated from sea tidal flat.</title>
        <authorList>
            <person name="Yoo Y."/>
            <person name="Lee D.W."/>
            <person name="Kim B.S."/>
            <person name="Kim J.-J."/>
        </authorList>
    </citation>
    <scope>NUCLEOTIDE SEQUENCE [LARGE SCALE GENOMIC DNA]</scope>
    <source>
        <strain evidence="1 2">YJ-S3-2</strain>
    </source>
</reference>
<comment type="caution">
    <text evidence="1">The sequence shown here is derived from an EMBL/GenBank/DDBJ whole genome shotgun (WGS) entry which is preliminary data.</text>
</comment>
<name>A0ABY1ZJB4_9GAMM</name>
<organism evidence="1 2">
    <name type="scientific">Marinobacter halodurans</name>
    <dbReference type="NCBI Taxonomy" id="2528979"/>
    <lineage>
        <taxon>Bacteria</taxon>
        <taxon>Pseudomonadati</taxon>
        <taxon>Pseudomonadota</taxon>
        <taxon>Gammaproteobacteria</taxon>
        <taxon>Pseudomonadales</taxon>
        <taxon>Marinobacteraceae</taxon>
        <taxon>Marinobacter</taxon>
    </lineage>
</organism>
<proteinExistence type="predicted"/>